<gene>
    <name evidence="1" type="ORF">AS189_11575</name>
</gene>
<name>A0A0S2M0I1_9MICC</name>
<reference evidence="2" key="1">
    <citation type="submission" date="2015-11" db="EMBL/GenBank/DDBJ databases">
        <authorList>
            <person name="Kumar R."/>
            <person name="Singh D."/>
            <person name="Swarnkar M.K."/>
            <person name="Singh A.K."/>
            <person name="Kumar S."/>
        </authorList>
    </citation>
    <scope>NUCLEOTIDE SEQUENCE [LARGE SCALE GENOMIC DNA]</scope>
    <source>
        <strain evidence="2">ERGS4:06</strain>
    </source>
</reference>
<evidence type="ECO:0000313" key="1">
    <source>
        <dbReference type="EMBL" id="ALO67016.1"/>
    </source>
</evidence>
<dbReference type="EMBL" id="CP013200">
    <property type="protein sequence ID" value="ALO67016.1"/>
    <property type="molecule type" value="Genomic_DNA"/>
</dbReference>
<sequence>MDEAVNMKLVPSPEKLVALIDEIVTSGWPDRDDDQADYLLRLGFHQGEGQEGFRKGYGYSPGPDSAADLGGELLSDGLAVTDASWSSYKGELFSIGFFVYDVRDSHDTGAVLGYRFIYSQLLARYGQPSDATVRPFDEATSYWEVDGTGIEMYCYTKPFPLLQLGFSHVSRNAAYEARLTE</sequence>
<evidence type="ECO:0000313" key="2">
    <source>
        <dbReference type="Proteomes" id="UP000059574"/>
    </source>
</evidence>
<protein>
    <submittedName>
        <fullName evidence="1">Uncharacterized protein</fullName>
    </submittedName>
</protein>
<organism evidence="1 2">
    <name type="scientific">Arthrobacter alpinus</name>
    <dbReference type="NCBI Taxonomy" id="656366"/>
    <lineage>
        <taxon>Bacteria</taxon>
        <taxon>Bacillati</taxon>
        <taxon>Actinomycetota</taxon>
        <taxon>Actinomycetes</taxon>
        <taxon>Micrococcales</taxon>
        <taxon>Micrococcaceae</taxon>
        <taxon>Arthrobacter</taxon>
    </lineage>
</organism>
<proteinExistence type="predicted"/>
<dbReference type="AlphaFoldDB" id="A0A0S2M0I1"/>
<accession>A0A0S2M0I1</accession>
<dbReference type="Proteomes" id="UP000059574">
    <property type="component" value="Chromosome"/>
</dbReference>
<reference evidence="1 2" key="2">
    <citation type="journal article" date="2016" name="J. Biotechnol.">
        <title>Complete genome sequence of Arthrobacter alpinus ERGS4:06, a yellow pigmented bacterium tolerant to cold and radiations isolated from Sikkim Himalaya.</title>
        <authorList>
            <person name="Kumar R."/>
            <person name="Singh D."/>
            <person name="Swarnkar M.K."/>
            <person name="Singh A.K."/>
            <person name="Kumar S."/>
        </authorList>
    </citation>
    <scope>NUCLEOTIDE SEQUENCE [LARGE SCALE GENOMIC DNA]</scope>
    <source>
        <strain evidence="1 2">ERGS4:06</strain>
    </source>
</reference>